<evidence type="ECO:0000313" key="4">
    <source>
        <dbReference type="Proteomes" id="UP000662747"/>
    </source>
</evidence>
<proteinExistence type="predicted"/>
<reference evidence="3 4" key="1">
    <citation type="submission" date="2021-02" db="EMBL/GenBank/DDBJ databases">
        <title>De Novo genome assembly of isolated myxobacteria.</title>
        <authorList>
            <person name="Stevens D.C."/>
        </authorList>
    </citation>
    <scope>NUCLEOTIDE SEQUENCE [LARGE SCALE GENOMIC DNA]</scope>
    <source>
        <strain evidence="4">SCPEA02</strain>
    </source>
</reference>
<evidence type="ECO:0000313" key="3">
    <source>
        <dbReference type="EMBL" id="QSQ25769.1"/>
    </source>
</evidence>
<dbReference type="InterPro" id="IPR012340">
    <property type="entry name" value="NA-bd_OB-fold"/>
</dbReference>
<dbReference type="Proteomes" id="UP000662747">
    <property type="component" value="Chromosome"/>
</dbReference>
<evidence type="ECO:0000259" key="2">
    <source>
        <dbReference type="PROSITE" id="PS50126"/>
    </source>
</evidence>
<accession>A0ABX7P5M2</accession>
<dbReference type="RefSeq" id="WP_206727320.1">
    <property type="nucleotide sequence ID" value="NZ_CP071090.1"/>
</dbReference>
<name>A0ABX7P5M2_9BACT</name>
<protein>
    <recommendedName>
        <fullName evidence="2">S1 motif domain-containing protein</fullName>
    </recommendedName>
</protein>
<sequence length="244" mass="26800">MNVFECGSLTMAMIGSGVGMGVGYRVAGPLGVPVGTVLGFVAGSFIGVAVLAGVFGVCIVVERLYKHLGLFPRFGRYTSRRHDAAWTKVKEQLVAGKPVRGKVVLARYYGRFIDLGVGFPALLPHVDDGHLLEKPRPELHTEAEALVLEFDDKEREIVLTRQDRWWLARDGVTVGYLLGKPPVRENGRAAWNPITCLAEVAFREQLERGEAVPCQLLPPSEGARQVLVEKVERSVLRIRDITGT</sequence>
<evidence type="ECO:0000256" key="1">
    <source>
        <dbReference type="SAM" id="Phobius"/>
    </source>
</evidence>
<feature type="transmembrane region" description="Helical" evidence="1">
    <location>
        <begin position="37"/>
        <end position="61"/>
    </location>
</feature>
<keyword evidence="1" id="KW-0472">Membrane</keyword>
<dbReference type="InterPro" id="IPR003029">
    <property type="entry name" value="S1_domain"/>
</dbReference>
<dbReference type="PROSITE" id="PS50126">
    <property type="entry name" value="S1"/>
    <property type="match status" value="1"/>
</dbReference>
<keyword evidence="1" id="KW-0812">Transmembrane</keyword>
<dbReference type="EMBL" id="CP071090">
    <property type="protein sequence ID" value="QSQ25769.1"/>
    <property type="molecule type" value="Genomic_DNA"/>
</dbReference>
<gene>
    <name evidence="3" type="ORF">JY651_12895</name>
</gene>
<feature type="domain" description="S1 motif" evidence="2">
    <location>
        <begin position="96"/>
        <end position="162"/>
    </location>
</feature>
<keyword evidence="4" id="KW-1185">Reference proteome</keyword>
<keyword evidence="1" id="KW-1133">Transmembrane helix</keyword>
<organism evidence="3 4">
    <name type="scientific">Pyxidicoccus parkwayensis</name>
    <dbReference type="NCBI Taxonomy" id="2813578"/>
    <lineage>
        <taxon>Bacteria</taxon>
        <taxon>Pseudomonadati</taxon>
        <taxon>Myxococcota</taxon>
        <taxon>Myxococcia</taxon>
        <taxon>Myxococcales</taxon>
        <taxon>Cystobacterineae</taxon>
        <taxon>Myxococcaceae</taxon>
        <taxon>Pyxidicoccus</taxon>
    </lineage>
</organism>
<dbReference type="SUPFAM" id="SSF50249">
    <property type="entry name" value="Nucleic acid-binding proteins"/>
    <property type="match status" value="1"/>
</dbReference>